<evidence type="ECO:0000313" key="2">
    <source>
        <dbReference type="Proteomes" id="UP000638732"/>
    </source>
</evidence>
<dbReference type="AlphaFoldDB" id="A0A965ZBM3"/>
<protein>
    <submittedName>
        <fullName evidence="1">Uncharacterized protein</fullName>
    </submittedName>
</protein>
<comment type="caution">
    <text evidence="1">The sequence shown here is derived from an EMBL/GenBank/DDBJ whole genome shotgun (WGS) entry which is preliminary data.</text>
</comment>
<dbReference type="RefSeq" id="WP_166584070.1">
    <property type="nucleotide sequence ID" value="NZ_WWEO01000034.1"/>
</dbReference>
<sequence length="147" mass="16774">MSDVSILSNQYNQLVATSDKVNNSVITFKKEHLLADESNRRKYPKLAVSAEEHAEAKKTLTAFLDNIKKIMDENELKSDFIPSLIILDYKDRLSKYHDLNSALPNLINQVSNDKPIQSKDLIILDDLLTVLDSERSSLFRKLRKGRG</sequence>
<reference evidence="1" key="1">
    <citation type="submission" date="2020-01" db="EMBL/GenBank/DDBJ databases">
        <authorList>
            <person name="Seo Y.L."/>
        </authorList>
    </citation>
    <scope>NUCLEOTIDE SEQUENCE</scope>
    <source>
        <strain evidence="1">R11</strain>
    </source>
</reference>
<keyword evidence="2" id="KW-1185">Reference proteome</keyword>
<proteinExistence type="predicted"/>
<organism evidence="1 2">
    <name type="scientific">Mucilaginibacter agri</name>
    <dbReference type="NCBI Taxonomy" id="2695265"/>
    <lineage>
        <taxon>Bacteria</taxon>
        <taxon>Pseudomonadati</taxon>
        <taxon>Bacteroidota</taxon>
        <taxon>Sphingobacteriia</taxon>
        <taxon>Sphingobacteriales</taxon>
        <taxon>Sphingobacteriaceae</taxon>
        <taxon>Mucilaginibacter</taxon>
    </lineage>
</organism>
<evidence type="ECO:0000313" key="1">
    <source>
        <dbReference type="EMBL" id="NCD68043.1"/>
    </source>
</evidence>
<gene>
    <name evidence="1" type="ORF">GSY63_01595</name>
</gene>
<dbReference type="Proteomes" id="UP000638732">
    <property type="component" value="Unassembled WGS sequence"/>
</dbReference>
<name>A0A965ZBM3_9SPHI</name>
<reference evidence="1" key="2">
    <citation type="submission" date="2020-10" db="EMBL/GenBank/DDBJ databases">
        <title>Mucilaginibacter sp. nov., isolated from soil.</title>
        <authorList>
            <person name="Jeon C.O."/>
        </authorList>
    </citation>
    <scope>NUCLEOTIDE SEQUENCE</scope>
    <source>
        <strain evidence="1">R11</strain>
    </source>
</reference>
<accession>A0A965ZBM3</accession>
<dbReference type="EMBL" id="WWEO01000034">
    <property type="protein sequence ID" value="NCD68043.1"/>
    <property type="molecule type" value="Genomic_DNA"/>
</dbReference>